<dbReference type="AlphaFoldDB" id="A0A0N4Z2D9"/>
<dbReference type="Pfam" id="PF09446">
    <property type="entry name" value="VMA21"/>
    <property type="match status" value="1"/>
</dbReference>
<dbReference type="GO" id="GO:0070072">
    <property type="term" value="P:vacuolar proton-transporting V-type ATPase complex assembly"/>
    <property type="evidence" value="ECO:0007669"/>
    <property type="project" value="InterPro"/>
</dbReference>
<evidence type="ECO:0000256" key="6">
    <source>
        <dbReference type="SAM" id="MobiDB-lite"/>
    </source>
</evidence>
<keyword evidence="8" id="KW-1185">Reference proteome</keyword>
<proteinExistence type="predicted"/>
<feature type="region of interest" description="Disordered" evidence="6">
    <location>
        <begin position="1"/>
        <end position="79"/>
    </location>
</feature>
<evidence type="ECO:0000256" key="2">
    <source>
        <dbReference type="ARBA" id="ARBA00022824"/>
    </source>
</evidence>
<dbReference type="STRING" id="131310.A0A0N4Z2D9"/>
<keyword evidence="4 7" id="KW-0472">Membrane</keyword>
<evidence type="ECO:0000313" key="9">
    <source>
        <dbReference type="WBParaSite" id="PTRK_0000103400.1"/>
    </source>
</evidence>
<evidence type="ECO:0000256" key="4">
    <source>
        <dbReference type="ARBA" id="ARBA00023136"/>
    </source>
</evidence>
<feature type="compositionally biased region" description="Acidic residues" evidence="6">
    <location>
        <begin position="15"/>
        <end position="28"/>
    </location>
</feature>
<reference evidence="9" key="1">
    <citation type="submission" date="2017-02" db="UniProtKB">
        <authorList>
            <consortium name="WormBaseParasite"/>
        </authorList>
    </citation>
    <scope>IDENTIFICATION</scope>
</reference>
<feature type="transmembrane region" description="Helical" evidence="7">
    <location>
        <begin position="131"/>
        <end position="155"/>
    </location>
</feature>
<evidence type="ECO:0000256" key="7">
    <source>
        <dbReference type="SAM" id="Phobius"/>
    </source>
</evidence>
<evidence type="ECO:0000256" key="5">
    <source>
        <dbReference type="ARBA" id="ARBA00023329"/>
    </source>
</evidence>
<dbReference type="PANTHER" id="PTHR31792:SF3">
    <property type="entry name" value="VACUOLAR ATPASE ASSEMBLY INTEGRAL MEMBRANE PROTEIN VMA21"/>
    <property type="match status" value="1"/>
</dbReference>
<keyword evidence="2" id="KW-0256">Endoplasmic reticulum</keyword>
<name>A0A0N4Z2D9_PARTI</name>
<dbReference type="GO" id="GO:0031410">
    <property type="term" value="C:cytoplasmic vesicle"/>
    <property type="evidence" value="ECO:0007669"/>
    <property type="project" value="UniProtKB-KW"/>
</dbReference>
<protein>
    <submittedName>
        <fullName evidence="9">Vacuolar ATPase assembly integral membrane protein VMA21 homolog</fullName>
    </submittedName>
</protein>
<dbReference type="InterPro" id="IPR019013">
    <property type="entry name" value="Vma21"/>
</dbReference>
<sequence length="171" mass="19911">MSIIAEPISRQDSLTDSEVEIVDPEDCTENGKKVEAKQLLKDDNEKEKKSGNNTEEEEVDGTEDENETEEESDEEEEITEADRWYGYDSRKRALNNLVYYSILMFIFPLVTMYLTYQYIFIDIYHYDTDTAAMYSGLIAAGLVYVIIISFIWEAYKEEQEAEVRKKAMKSD</sequence>
<evidence type="ECO:0000256" key="1">
    <source>
        <dbReference type="ARBA" id="ARBA00022692"/>
    </source>
</evidence>
<keyword evidence="3 7" id="KW-1133">Transmembrane helix</keyword>
<dbReference type="GO" id="GO:0005789">
    <property type="term" value="C:endoplasmic reticulum membrane"/>
    <property type="evidence" value="ECO:0007669"/>
    <property type="project" value="TreeGrafter"/>
</dbReference>
<dbReference type="PANTHER" id="PTHR31792">
    <property type="entry name" value="VACUOLAR ATPASE ASSEMBLY INTEGRAL MEMBRANE PROTEIN VMA21"/>
    <property type="match status" value="1"/>
</dbReference>
<dbReference type="WBParaSite" id="PTRK_0000103400.1">
    <property type="protein sequence ID" value="PTRK_0000103400.1"/>
    <property type="gene ID" value="PTRK_0000103400"/>
</dbReference>
<organism evidence="8 9">
    <name type="scientific">Parastrongyloides trichosuri</name>
    <name type="common">Possum-specific nematode worm</name>
    <dbReference type="NCBI Taxonomy" id="131310"/>
    <lineage>
        <taxon>Eukaryota</taxon>
        <taxon>Metazoa</taxon>
        <taxon>Ecdysozoa</taxon>
        <taxon>Nematoda</taxon>
        <taxon>Chromadorea</taxon>
        <taxon>Rhabditida</taxon>
        <taxon>Tylenchina</taxon>
        <taxon>Panagrolaimomorpha</taxon>
        <taxon>Strongyloidoidea</taxon>
        <taxon>Strongyloididae</taxon>
        <taxon>Parastrongyloides</taxon>
    </lineage>
</organism>
<feature type="compositionally biased region" description="Basic and acidic residues" evidence="6">
    <location>
        <begin position="29"/>
        <end position="50"/>
    </location>
</feature>
<keyword evidence="5" id="KW-0968">Cytoplasmic vesicle</keyword>
<evidence type="ECO:0000313" key="8">
    <source>
        <dbReference type="Proteomes" id="UP000038045"/>
    </source>
</evidence>
<feature type="transmembrane region" description="Helical" evidence="7">
    <location>
        <begin position="97"/>
        <end position="119"/>
    </location>
</feature>
<accession>A0A0N4Z2D9</accession>
<keyword evidence="1 7" id="KW-0812">Transmembrane</keyword>
<feature type="compositionally biased region" description="Acidic residues" evidence="6">
    <location>
        <begin position="54"/>
        <end position="79"/>
    </location>
</feature>
<dbReference type="Proteomes" id="UP000038045">
    <property type="component" value="Unplaced"/>
</dbReference>
<evidence type="ECO:0000256" key="3">
    <source>
        <dbReference type="ARBA" id="ARBA00022989"/>
    </source>
</evidence>